<sequence>MSQPSQTHLIVKFYSTNSPDTFVDLKEAVIRSLPADNGLYMPESIEPLPESFWENWREMPLAELGFHVAKQILGDSIPDSDLKEIVSEAINFDAPLVTIAPQTHILELFHGPTLAFKDFGARFMARTMAYLTKGDDKDLTILVATSGDTGGAVASAFHNVPGTRVIILYPKGGVSALQEKQLTTLGGNITALEVDGTFDDCQAMVKATFLDRELSLKYNLTSANSINISRLIPQSFYYFHAARQLPEGVLPTFVIPSGNFGNLTAGLLAEKLGLPVAHWIAATNINDTVPRYLAEGEYDPQPSHATISNAMDVGAPSNFARMKNLFGDSWEAMRESISGLAFSDDETREAIRAVNEGTGYTIDPHGAVGILAAEIWRQAVPDAETIILETAHPSKFLPTMEEELGAGNIEVPERLASLADLPKESHHVSKAPKEILKFLG</sequence>
<dbReference type="EMBL" id="BAABRL010000010">
    <property type="protein sequence ID" value="GAA5496785.1"/>
    <property type="molecule type" value="Genomic_DNA"/>
</dbReference>
<gene>
    <name evidence="14" type="primary">thrC</name>
    <name evidence="14" type="ORF">Rhal01_02970</name>
</gene>
<dbReference type="InterPro" id="IPR001926">
    <property type="entry name" value="TrpB-like_PALP"/>
</dbReference>
<dbReference type="PANTHER" id="PTHR42690">
    <property type="entry name" value="THREONINE SYNTHASE FAMILY MEMBER"/>
    <property type="match status" value="1"/>
</dbReference>
<keyword evidence="8" id="KW-0663">Pyridoxal phosphate</keyword>
<dbReference type="InterPro" id="IPR037158">
    <property type="entry name" value="Thr_synth_N_sf"/>
</dbReference>
<evidence type="ECO:0000256" key="6">
    <source>
        <dbReference type="ARBA" id="ARBA00022605"/>
    </source>
</evidence>
<dbReference type="Pfam" id="PF14821">
    <property type="entry name" value="Thr_synth_N"/>
    <property type="match status" value="1"/>
</dbReference>
<dbReference type="InterPro" id="IPR004450">
    <property type="entry name" value="Thr_synthase-like"/>
</dbReference>
<keyword evidence="7" id="KW-0791">Threonine biosynthesis</keyword>
<dbReference type="EC" id="4.2.3.1" evidence="4 11"/>
<evidence type="ECO:0000256" key="11">
    <source>
        <dbReference type="NCBIfam" id="TIGR00260"/>
    </source>
</evidence>
<evidence type="ECO:0000313" key="14">
    <source>
        <dbReference type="EMBL" id="GAA5496785.1"/>
    </source>
</evidence>
<dbReference type="Gene3D" id="3.40.50.1100">
    <property type="match status" value="2"/>
</dbReference>
<comment type="caution">
    <text evidence="14">The sequence shown here is derived from an EMBL/GenBank/DDBJ whole genome shotgun (WGS) entry which is preliminary data.</text>
</comment>
<evidence type="ECO:0000259" key="13">
    <source>
        <dbReference type="Pfam" id="PF14821"/>
    </source>
</evidence>
<comment type="pathway">
    <text evidence="2">Amino-acid biosynthesis; L-threonine biosynthesis; L-threonine from L-aspartate: step 5/5.</text>
</comment>
<comment type="similarity">
    <text evidence="3">Belongs to the threonine synthase family.</text>
</comment>
<evidence type="ECO:0000259" key="12">
    <source>
        <dbReference type="Pfam" id="PF00291"/>
    </source>
</evidence>
<dbReference type="NCBIfam" id="TIGR00260">
    <property type="entry name" value="thrC"/>
    <property type="match status" value="1"/>
</dbReference>
<dbReference type="InterPro" id="IPR051166">
    <property type="entry name" value="Threonine_Synthase"/>
</dbReference>
<dbReference type="Proteomes" id="UP001424741">
    <property type="component" value="Unassembled WGS sequence"/>
</dbReference>
<feature type="domain" description="Threonine synthase N-terminal" evidence="13">
    <location>
        <begin position="12"/>
        <end position="89"/>
    </location>
</feature>
<name>A0ABP9V2E2_9BACT</name>
<evidence type="ECO:0000313" key="15">
    <source>
        <dbReference type="Proteomes" id="UP001424741"/>
    </source>
</evidence>
<evidence type="ECO:0000256" key="5">
    <source>
        <dbReference type="ARBA" id="ARBA00018679"/>
    </source>
</evidence>
<comment type="catalytic activity">
    <reaction evidence="10">
        <text>O-phospho-L-homoserine + H2O = L-threonine + phosphate</text>
        <dbReference type="Rhea" id="RHEA:10840"/>
        <dbReference type="ChEBI" id="CHEBI:15377"/>
        <dbReference type="ChEBI" id="CHEBI:43474"/>
        <dbReference type="ChEBI" id="CHEBI:57590"/>
        <dbReference type="ChEBI" id="CHEBI:57926"/>
        <dbReference type="EC" id="4.2.3.1"/>
    </reaction>
</comment>
<organism evidence="14 15">
    <name type="scientific">Rubritalea halochordaticola</name>
    <dbReference type="NCBI Taxonomy" id="714537"/>
    <lineage>
        <taxon>Bacteria</taxon>
        <taxon>Pseudomonadati</taxon>
        <taxon>Verrucomicrobiota</taxon>
        <taxon>Verrucomicrobiia</taxon>
        <taxon>Verrucomicrobiales</taxon>
        <taxon>Rubritaleaceae</taxon>
        <taxon>Rubritalea</taxon>
    </lineage>
</organism>
<keyword evidence="9" id="KW-0456">Lyase</keyword>
<evidence type="ECO:0000256" key="9">
    <source>
        <dbReference type="ARBA" id="ARBA00023239"/>
    </source>
</evidence>
<accession>A0ABP9V2E2</accession>
<feature type="domain" description="Tryptophan synthase beta chain-like PALP" evidence="12">
    <location>
        <begin position="107"/>
        <end position="385"/>
    </location>
</feature>
<dbReference type="PROSITE" id="PS00165">
    <property type="entry name" value="DEHYDRATASE_SER_THR"/>
    <property type="match status" value="1"/>
</dbReference>
<dbReference type="InterPro" id="IPR029144">
    <property type="entry name" value="Thr_synth_N"/>
</dbReference>
<reference evidence="14 15" key="1">
    <citation type="submission" date="2024-02" db="EMBL/GenBank/DDBJ databases">
        <title>Rubritalea halochordaticola NBRC 107102.</title>
        <authorList>
            <person name="Ichikawa N."/>
            <person name="Katano-Makiyama Y."/>
            <person name="Hidaka K."/>
        </authorList>
    </citation>
    <scope>NUCLEOTIDE SEQUENCE [LARGE SCALE GENOMIC DNA]</scope>
    <source>
        <strain evidence="14 15">NBRC 107102</strain>
    </source>
</reference>
<dbReference type="Gene3D" id="3.90.1380.10">
    <property type="entry name" value="Threonine synthase, N-terminal domain"/>
    <property type="match status" value="1"/>
</dbReference>
<proteinExistence type="inferred from homology"/>
<evidence type="ECO:0000256" key="2">
    <source>
        <dbReference type="ARBA" id="ARBA00004979"/>
    </source>
</evidence>
<dbReference type="InterPro" id="IPR000634">
    <property type="entry name" value="Ser/Thr_deHydtase_PyrdxlP-BS"/>
</dbReference>
<evidence type="ECO:0000256" key="4">
    <source>
        <dbReference type="ARBA" id="ARBA00013028"/>
    </source>
</evidence>
<keyword evidence="15" id="KW-1185">Reference proteome</keyword>
<evidence type="ECO:0000256" key="8">
    <source>
        <dbReference type="ARBA" id="ARBA00022898"/>
    </source>
</evidence>
<evidence type="ECO:0000256" key="3">
    <source>
        <dbReference type="ARBA" id="ARBA00005517"/>
    </source>
</evidence>
<dbReference type="SUPFAM" id="SSF53686">
    <property type="entry name" value="Tryptophan synthase beta subunit-like PLP-dependent enzymes"/>
    <property type="match status" value="1"/>
</dbReference>
<dbReference type="InterPro" id="IPR036052">
    <property type="entry name" value="TrpB-like_PALP_sf"/>
</dbReference>
<evidence type="ECO:0000256" key="7">
    <source>
        <dbReference type="ARBA" id="ARBA00022697"/>
    </source>
</evidence>
<protein>
    <recommendedName>
        <fullName evidence="5 11">Threonine synthase</fullName>
        <ecNumber evidence="4 11">4.2.3.1</ecNumber>
    </recommendedName>
</protein>
<evidence type="ECO:0000256" key="10">
    <source>
        <dbReference type="ARBA" id="ARBA00049144"/>
    </source>
</evidence>
<keyword evidence="6" id="KW-0028">Amino-acid biosynthesis</keyword>
<dbReference type="Pfam" id="PF00291">
    <property type="entry name" value="PALP"/>
    <property type="match status" value="1"/>
</dbReference>
<dbReference type="PANTHER" id="PTHR42690:SF1">
    <property type="entry name" value="THREONINE SYNTHASE-LIKE 2"/>
    <property type="match status" value="1"/>
</dbReference>
<evidence type="ECO:0000256" key="1">
    <source>
        <dbReference type="ARBA" id="ARBA00001933"/>
    </source>
</evidence>
<comment type="cofactor">
    <cofactor evidence="1">
        <name>pyridoxal 5'-phosphate</name>
        <dbReference type="ChEBI" id="CHEBI:597326"/>
    </cofactor>
</comment>